<dbReference type="RefSeq" id="WP_136909812.1">
    <property type="nucleotide sequence ID" value="NZ_SWJZ01000153.1"/>
</dbReference>
<comment type="caution">
    <text evidence="2">The sequence shown here is derived from an EMBL/GenBank/DDBJ whole genome shotgun (WGS) entry which is preliminary data.</text>
</comment>
<dbReference type="EMBL" id="SWJZ01000153">
    <property type="protein sequence ID" value="TKD12930.1"/>
    <property type="molecule type" value="Genomic_DNA"/>
</dbReference>
<feature type="region of interest" description="Disordered" evidence="1">
    <location>
        <begin position="67"/>
        <end position="86"/>
    </location>
</feature>
<evidence type="ECO:0000313" key="2">
    <source>
        <dbReference type="EMBL" id="TKD12930.1"/>
    </source>
</evidence>
<gene>
    <name evidence="2" type="ORF">FBT96_20125</name>
</gene>
<reference evidence="2 3" key="1">
    <citation type="submission" date="2019-04" db="EMBL/GenBank/DDBJ databases">
        <title>Draft Whole-Genome sequence of the purple photosynthetic bacterium Rhodobacter capsulatus SP108 with an indigenous class A beta-lactamase.</title>
        <authorList>
            <person name="Robertson S."/>
            <person name="Meyer T.E."/>
            <person name="Kyndt J.A."/>
        </authorList>
    </citation>
    <scope>NUCLEOTIDE SEQUENCE [LARGE SCALE GENOMIC DNA]</scope>
    <source>
        <strain evidence="2 3">SP108</strain>
    </source>
</reference>
<dbReference type="AlphaFoldDB" id="A0A4V6WQU9"/>
<sequence length="86" mass="9794">MNTEHIIRLAETYGKHLSLELSTVSTYAENDGKWLIGLKSGASCTLRRAERVVRWFSTNWPADLEWPRDIPRPTPAADASRKRRAA</sequence>
<proteinExistence type="predicted"/>
<protein>
    <submittedName>
        <fullName evidence="2">Uncharacterized protein</fullName>
    </submittedName>
</protein>
<dbReference type="Proteomes" id="UP000310597">
    <property type="component" value="Unassembled WGS sequence"/>
</dbReference>
<evidence type="ECO:0000313" key="3">
    <source>
        <dbReference type="Proteomes" id="UP000310597"/>
    </source>
</evidence>
<dbReference type="OrthoDB" id="7874425at2"/>
<evidence type="ECO:0000256" key="1">
    <source>
        <dbReference type="SAM" id="MobiDB-lite"/>
    </source>
</evidence>
<organism evidence="2 3">
    <name type="scientific">Rhodobacter capsulatus</name>
    <name type="common">Rhodopseudomonas capsulata</name>
    <dbReference type="NCBI Taxonomy" id="1061"/>
    <lineage>
        <taxon>Bacteria</taxon>
        <taxon>Pseudomonadati</taxon>
        <taxon>Pseudomonadota</taxon>
        <taxon>Alphaproteobacteria</taxon>
        <taxon>Rhodobacterales</taxon>
        <taxon>Rhodobacter group</taxon>
        <taxon>Rhodobacter</taxon>
    </lineage>
</organism>
<name>A0A4V6WQU9_RHOCA</name>
<accession>A0A4V6WQU9</accession>